<dbReference type="AlphaFoldDB" id="A0A9N7ULA9"/>
<comment type="caution">
    <text evidence="2">The sequence shown here is derived from an EMBL/GenBank/DDBJ whole genome shotgun (WGS) entry which is preliminary data.</text>
</comment>
<evidence type="ECO:0000313" key="3">
    <source>
        <dbReference type="Proteomes" id="UP001153269"/>
    </source>
</evidence>
<sequence length="229" mass="24620">MARSPLRGVPLSQNSAALAAQWRRGGCGERAAEPGLISNSDLSSPPGGCPPPHKWGKQSVATARSADAAALTARCHTKPSPQPHSNSPRSHHVPVDKVVKRRMVRSDRNITTAPPTPRAQLISPGGDDEGRVQSGEQRRRTASPPGASEAFAADVSAFREHFSPSPDGFTRRWEPDVSPPRIQLSIGHVAQYVLTEPEWHRKRSVATSRAIHFNTGELPIGLLISSAPK</sequence>
<accession>A0A9N7ULA9</accession>
<feature type="compositionally biased region" description="Basic and acidic residues" evidence="1">
    <location>
        <begin position="93"/>
        <end position="108"/>
    </location>
</feature>
<feature type="compositionally biased region" description="Basic and acidic residues" evidence="1">
    <location>
        <begin position="128"/>
        <end position="139"/>
    </location>
</feature>
<dbReference type="EMBL" id="CADEAL010001447">
    <property type="protein sequence ID" value="CAB1432547.1"/>
    <property type="molecule type" value="Genomic_DNA"/>
</dbReference>
<feature type="compositionally biased region" description="Low complexity" evidence="1">
    <location>
        <begin position="61"/>
        <end position="74"/>
    </location>
</feature>
<evidence type="ECO:0000256" key="1">
    <source>
        <dbReference type="SAM" id="MobiDB-lite"/>
    </source>
</evidence>
<keyword evidence="3" id="KW-1185">Reference proteome</keyword>
<reference evidence="2" key="1">
    <citation type="submission" date="2020-03" db="EMBL/GenBank/DDBJ databases">
        <authorList>
            <person name="Weist P."/>
        </authorList>
    </citation>
    <scope>NUCLEOTIDE SEQUENCE</scope>
</reference>
<name>A0A9N7ULA9_PLEPL</name>
<feature type="region of interest" description="Disordered" evidence="1">
    <location>
        <begin position="25"/>
        <end position="147"/>
    </location>
</feature>
<proteinExistence type="predicted"/>
<dbReference type="Proteomes" id="UP001153269">
    <property type="component" value="Unassembled WGS sequence"/>
</dbReference>
<protein>
    <submittedName>
        <fullName evidence="2">Uncharacterized protein</fullName>
    </submittedName>
</protein>
<evidence type="ECO:0000313" key="2">
    <source>
        <dbReference type="EMBL" id="CAB1432547.1"/>
    </source>
</evidence>
<organism evidence="2 3">
    <name type="scientific">Pleuronectes platessa</name>
    <name type="common">European plaice</name>
    <dbReference type="NCBI Taxonomy" id="8262"/>
    <lineage>
        <taxon>Eukaryota</taxon>
        <taxon>Metazoa</taxon>
        <taxon>Chordata</taxon>
        <taxon>Craniata</taxon>
        <taxon>Vertebrata</taxon>
        <taxon>Euteleostomi</taxon>
        <taxon>Actinopterygii</taxon>
        <taxon>Neopterygii</taxon>
        <taxon>Teleostei</taxon>
        <taxon>Neoteleostei</taxon>
        <taxon>Acanthomorphata</taxon>
        <taxon>Carangaria</taxon>
        <taxon>Pleuronectiformes</taxon>
        <taxon>Pleuronectoidei</taxon>
        <taxon>Pleuronectidae</taxon>
        <taxon>Pleuronectes</taxon>
    </lineage>
</organism>
<gene>
    <name evidence="2" type="ORF">PLEPLA_LOCUS20629</name>
</gene>